<dbReference type="InterPro" id="IPR048684">
    <property type="entry name" value="COG4_C"/>
</dbReference>
<dbReference type="EMBL" id="LFVZ01000003">
    <property type="protein sequence ID" value="KTW30248.1"/>
    <property type="molecule type" value="Genomic_DNA"/>
</dbReference>
<keyword evidence="11" id="KW-1185">Reference proteome</keyword>
<evidence type="ECO:0000313" key="11">
    <source>
        <dbReference type="Proteomes" id="UP000054454"/>
    </source>
</evidence>
<dbReference type="InterPro" id="IPR048680">
    <property type="entry name" value="COG4_N"/>
</dbReference>
<evidence type="ECO:0000256" key="7">
    <source>
        <dbReference type="ARBA" id="ARBA00023136"/>
    </source>
</evidence>
<evidence type="ECO:0000256" key="2">
    <source>
        <dbReference type="ARBA" id="ARBA00009215"/>
    </source>
</evidence>
<protein>
    <recommendedName>
        <fullName evidence="3">Conserved oligomeric Golgi complex subunit 4</fullName>
    </recommendedName>
    <alternativeName>
        <fullName evidence="8">Component of oligomeric Golgi complex 4</fullName>
    </alternativeName>
</protein>
<dbReference type="OrthoDB" id="47059at2759"/>
<dbReference type="Pfam" id="PF08318">
    <property type="entry name" value="COG4_m"/>
    <property type="match status" value="1"/>
</dbReference>
<dbReference type="Pfam" id="PF20662">
    <property type="entry name" value="COG4_C"/>
    <property type="match status" value="1"/>
</dbReference>
<dbReference type="GO" id="GO:0000139">
    <property type="term" value="C:Golgi membrane"/>
    <property type="evidence" value="ECO:0007669"/>
    <property type="project" value="UniProtKB-SubCell"/>
</dbReference>
<dbReference type="Proteomes" id="UP000054454">
    <property type="component" value="Unassembled WGS sequence"/>
</dbReference>
<keyword evidence="7" id="KW-0472">Membrane</keyword>
<dbReference type="AlphaFoldDB" id="A0A0W4ZPH1"/>
<evidence type="ECO:0000256" key="6">
    <source>
        <dbReference type="ARBA" id="ARBA00023034"/>
    </source>
</evidence>
<feature type="domain" description="COG4 transport protein middle alpha-helical bundle" evidence="9">
    <location>
        <begin position="161"/>
        <end position="482"/>
    </location>
</feature>
<evidence type="ECO:0000256" key="3">
    <source>
        <dbReference type="ARBA" id="ARBA00020975"/>
    </source>
</evidence>
<dbReference type="Gene3D" id="1.20.58.1970">
    <property type="match status" value="1"/>
</dbReference>
<dbReference type="GO" id="GO:0015031">
    <property type="term" value="P:protein transport"/>
    <property type="evidence" value="ECO:0007669"/>
    <property type="project" value="UniProtKB-KW"/>
</dbReference>
<dbReference type="PANTHER" id="PTHR24016">
    <property type="entry name" value="CONSERVED OLIGOMERIC GOLGI COMPLEX SUBUNIT 4"/>
    <property type="match status" value="1"/>
</dbReference>
<dbReference type="RefSeq" id="XP_018227039.1">
    <property type="nucleotide sequence ID" value="XM_018369329.1"/>
</dbReference>
<evidence type="ECO:0000313" key="10">
    <source>
        <dbReference type="EMBL" id="KTW30248.1"/>
    </source>
</evidence>
<gene>
    <name evidence="10" type="ORF">T552_00725</name>
</gene>
<dbReference type="InterPro" id="IPR013167">
    <property type="entry name" value="COG4_M"/>
</dbReference>
<comment type="caution">
    <text evidence="10">The sequence shown here is derived from an EMBL/GenBank/DDBJ whole genome shotgun (WGS) entry which is preliminary data.</text>
</comment>
<evidence type="ECO:0000256" key="5">
    <source>
        <dbReference type="ARBA" id="ARBA00022927"/>
    </source>
</evidence>
<comment type="subcellular location">
    <subcellularLocation>
        <location evidence="1">Golgi apparatus membrane</location>
        <topology evidence="1">Peripheral membrane protein</topology>
    </subcellularLocation>
</comment>
<evidence type="ECO:0000256" key="4">
    <source>
        <dbReference type="ARBA" id="ARBA00022448"/>
    </source>
</evidence>
<keyword evidence="4" id="KW-0813">Transport</keyword>
<evidence type="ECO:0000256" key="8">
    <source>
        <dbReference type="ARBA" id="ARBA00031340"/>
    </source>
</evidence>
<evidence type="ECO:0000256" key="1">
    <source>
        <dbReference type="ARBA" id="ARBA00004395"/>
    </source>
</evidence>
<organism evidence="10 11">
    <name type="scientific">Pneumocystis carinii (strain B80)</name>
    <name type="common">Rat pneumocystis pneumonia agent</name>
    <name type="synonym">Pneumocystis carinii f. sp. carinii</name>
    <dbReference type="NCBI Taxonomy" id="1408658"/>
    <lineage>
        <taxon>Eukaryota</taxon>
        <taxon>Fungi</taxon>
        <taxon>Dikarya</taxon>
        <taxon>Ascomycota</taxon>
        <taxon>Taphrinomycotina</taxon>
        <taxon>Pneumocystomycetes</taxon>
        <taxon>Pneumocystaceae</taxon>
        <taxon>Pneumocystis</taxon>
    </lineage>
</organism>
<dbReference type="GeneID" id="28935531"/>
<evidence type="ECO:0000259" key="9">
    <source>
        <dbReference type="SMART" id="SM00762"/>
    </source>
</evidence>
<accession>A0A0W4ZPH1</accession>
<keyword evidence="6" id="KW-0333">Golgi apparatus</keyword>
<dbReference type="VEuPathDB" id="FungiDB:T552_00725"/>
<proteinExistence type="inferred from homology"/>
<reference evidence="11" key="1">
    <citation type="journal article" date="2016" name="Nat. Commun.">
        <title>Genome analysis of three Pneumocystis species reveals adaptation mechanisms to life exclusively in mammalian hosts.</title>
        <authorList>
            <person name="Ma L."/>
            <person name="Chen Z."/>
            <person name="Huang D.W."/>
            <person name="Kutty G."/>
            <person name="Ishihara M."/>
            <person name="Wang H."/>
            <person name="Abouelleil A."/>
            <person name="Bishop L."/>
            <person name="Davey E."/>
            <person name="Deng R."/>
            <person name="Deng X."/>
            <person name="Fan L."/>
            <person name="Fantoni G."/>
            <person name="Fitzgerald M."/>
            <person name="Gogineni E."/>
            <person name="Goldberg J.M."/>
            <person name="Handley G."/>
            <person name="Hu X."/>
            <person name="Huber C."/>
            <person name="Jiao X."/>
            <person name="Jones K."/>
            <person name="Levin J.Z."/>
            <person name="Liu Y."/>
            <person name="Macdonald P."/>
            <person name="Melnikov A."/>
            <person name="Raley C."/>
            <person name="Sassi M."/>
            <person name="Sherman B.T."/>
            <person name="Song X."/>
            <person name="Sykes S."/>
            <person name="Tran B."/>
            <person name="Walsh L."/>
            <person name="Xia Y."/>
            <person name="Yang J."/>
            <person name="Young S."/>
            <person name="Zeng Q."/>
            <person name="Zheng X."/>
            <person name="Stephens R."/>
            <person name="Nusbaum C."/>
            <person name="Birren B.W."/>
            <person name="Azadi P."/>
            <person name="Lempicki R.A."/>
            <person name="Cuomo C.A."/>
            <person name="Kovacs J.A."/>
        </authorList>
    </citation>
    <scope>NUCLEOTIDE SEQUENCE [LARGE SCALE GENOMIC DNA]</scope>
    <source>
        <strain evidence="11">B80</strain>
    </source>
</reference>
<name>A0A0W4ZPH1_PNEC8</name>
<dbReference type="SMART" id="SM00762">
    <property type="entry name" value="Cog4"/>
    <property type="match status" value="1"/>
</dbReference>
<dbReference type="PANTHER" id="PTHR24016:SF0">
    <property type="entry name" value="CONSERVED OLIGOMERIC GOLGI COMPLEX SUBUNIT 4"/>
    <property type="match status" value="1"/>
</dbReference>
<dbReference type="InterPro" id="IPR048682">
    <property type="entry name" value="COG4"/>
</dbReference>
<dbReference type="Pfam" id="PF20663">
    <property type="entry name" value="COG4_N"/>
    <property type="match status" value="1"/>
</dbReference>
<keyword evidence="5" id="KW-0653">Protein transport</keyword>
<sequence>MELSCMETVDEVEQCLEGLLKECSDIDERMYDLSICSNDLDVLFSQLNVLKHDLDIVHVDIEGFLQMLGGVVTRIREVSRNMQEKKIQQTRLESTIKYVKDVKMLKEWIQNLYYAIDQRNWELAAEYVSEIHGIEAQVIEGGFTAVVVPTENIPMEPKVALQEACDAMNTVCLKGFHQAAEIKDEKEVTRFFRLFPVIGRPKEGIKVYSEFISNMVIQNKDKLLSAMGILDEKPIDTKVSISYALIIQNMFEYVANIMNNHLPVIKQYYSCEDTLFAIEKIHEKCIEQCNIIIDRFWEERQLSFIKMYSFEFLIKSFSSTLFQEPDSSLFSQENKAIDIKNIDILLEEISCILDHWSLYNRFILAKCMEKNQNELREIGTKTDSMIFTTLKMPYYTKLCSTYERMELFFMRHSVEKAFQLDEQDTMSKPPMSSFVDDIMCILRKIVQRVLDTGNLSLLQDVLIGVKRIMEMDYIGIIQRRIKTFQGKLNNQAFSKNQNYKNLKIDNDFISFIILLNNLDISQNYIEKIVSESINKDAVKKKFPFESDLTIIFQPIQALLLLQDRLNELLKDGLNTLFLVYIKTQLKKILTDYFNKSTYIINNTTFNDLEKKQPIQQHFVQGWNLIITNFRYQLTRENMNYLVKISSTLIANWLEKAILNIQMNELGAIRLDKDISFISSHIISYGSYQSHESFAKVYEMIRVLNWDFVQGPISSGLLETLRFLSIYDAEILLKRCRSPISNSTLDPSDSL</sequence>
<comment type="similarity">
    <text evidence="2">Belongs to the COG4 family.</text>
</comment>